<gene>
    <name evidence="11" type="primary">motB</name>
    <name evidence="11" type="ORF">NCTC12722_02588</name>
</gene>
<evidence type="ECO:0000256" key="5">
    <source>
        <dbReference type="ARBA" id="ARBA00022989"/>
    </source>
</evidence>
<name>A0A380W917_AFIFE</name>
<dbReference type="InterPro" id="IPR006665">
    <property type="entry name" value="OmpA-like"/>
</dbReference>
<evidence type="ECO:0000256" key="3">
    <source>
        <dbReference type="ARBA" id="ARBA00022475"/>
    </source>
</evidence>
<proteinExistence type="inferred from homology"/>
<sequence>MAKKKRGDAHGGGHGWFVTFADLMGLMMSFFVMLVAFSNQDQTKLKIVAGSMREAFGVANARYSGVIETDGLPTRPKLKNVDHIPPDEASNTPSPDEKEQAKLYGVRIKTDREFALASASLRQALQDMPEMTELSKHIIFEETKKGLNLEIVDQDGRSMFAEGSRQPYERTRMLIRKLAAPLRQSPLRVAIVGHTSSNFASPRPGYDAFDLSADRANTVRQILEQEGLPSTHIFSVSGKADSEPLFPDDPALAANRRVTITLMREDPPLPPDLKP</sequence>
<dbReference type="InterPro" id="IPR036737">
    <property type="entry name" value="OmpA-like_sf"/>
</dbReference>
<feature type="domain" description="OmpA-like" evidence="10">
    <location>
        <begin position="147"/>
        <end position="266"/>
    </location>
</feature>
<dbReference type="CDD" id="cd07185">
    <property type="entry name" value="OmpA_C-like"/>
    <property type="match status" value="1"/>
</dbReference>
<dbReference type="AlphaFoldDB" id="A0A380W917"/>
<dbReference type="OrthoDB" id="7170686at2"/>
<evidence type="ECO:0000256" key="6">
    <source>
        <dbReference type="ARBA" id="ARBA00023136"/>
    </source>
</evidence>
<keyword evidence="6 7" id="KW-0472">Membrane</keyword>
<feature type="transmembrane region" description="Helical" evidence="9">
    <location>
        <begin position="15"/>
        <end position="37"/>
    </location>
</feature>
<dbReference type="SUPFAM" id="SSF103088">
    <property type="entry name" value="OmpA-like"/>
    <property type="match status" value="1"/>
</dbReference>
<reference evidence="11 12" key="1">
    <citation type="submission" date="2018-06" db="EMBL/GenBank/DDBJ databases">
        <authorList>
            <consortium name="Pathogen Informatics"/>
            <person name="Doyle S."/>
        </authorList>
    </citation>
    <scope>NUCLEOTIDE SEQUENCE [LARGE SCALE GENOMIC DNA]</scope>
    <source>
        <strain evidence="11 12">NCTC12722</strain>
    </source>
</reference>
<dbReference type="PANTHER" id="PTHR30329:SF21">
    <property type="entry name" value="LIPOPROTEIN YIAD-RELATED"/>
    <property type="match status" value="1"/>
</dbReference>
<protein>
    <submittedName>
        <fullName evidence="11">Chemotaxis protein MotB</fullName>
    </submittedName>
</protein>
<evidence type="ECO:0000256" key="7">
    <source>
        <dbReference type="PROSITE-ProRule" id="PRU00473"/>
    </source>
</evidence>
<dbReference type="PANTHER" id="PTHR30329">
    <property type="entry name" value="STATOR ELEMENT OF FLAGELLAR MOTOR COMPLEX"/>
    <property type="match status" value="1"/>
</dbReference>
<dbReference type="Proteomes" id="UP000254343">
    <property type="component" value="Unassembled WGS sequence"/>
</dbReference>
<feature type="region of interest" description="Disordered" evidence="8">
    <location>
        <begin position="74"/>
        <end position="99"/>
    </location>
</feature>
<dbReference type="PROSITE" id="PS51123">
    <property type="entry name" value="OMPA_2"/>
    <property type="match status" value="1"/>
</dbReference>
<dbReference type="InterPro" id="IPR025713">
    <property type="entry name" value="MotB-like_N_dom"/>
</dbReference>
<keyword evidence="5 9" id="KW-1133">Transmembrane helix</keyword>
<evidence type="ECO:0000256" key="2">
    <source>
        <dbReference type="ARBA" id="ARBA00008914"/>
    </source>
</evidence>
<evidence type="ECO:0000313" key="12">
    <source>
        <dbReference type="Proteomes" id="UP000254343"/>
    </source>
</evidence>
<evidence type="ECO:0000256" key="8">
    <source>
        <dbReference type="SAM" id="MobiDB-lite"/>
    </source>
</evidence>
<dbReference type="InterPro" id="IPR050330">
    <property type="entry name" value="Bact_OuterMem_StrucFunc"/>
</dbReference>
<organism evidence="11 12">
    <name type="scientific">Afipia felis</name>
    <name type="common">Cat scratch disease bacillus</name>
    <dbReference type="NCBI Taxonomy" id="1035"/>
    <lineage>
        <taxon>Bacteria</taxon>
        <taxon>Pseudomonadati</taxon>
        <taxon>Pseudomonadota</taxon>
        <taxon>Alphaproteobacteria</taxon>
        <taxon>Hyphomicrobiales</taxon>
        <taxon>Nitrobacteraceae</taxon>
        <taxon>Afipia</taxon>
    </lineage>
</organism>
<evidence type="ECO:0000256" key="4">
    <source>
        <dbReference type="ARBA" id="ARBA00022692"/>
    </source>
</evidence>
<keyword evidence="3" id="KW-1003">Cell membrane</keyword>
<dbReference type="GO" id="GO:0005886">
    <property type="term" value="C:plasma membrane"/>
    <property type="evidence" value="ECO:0007669"/>
    <property type="project" value="UniProtKB-SubCell"/>
</dbReference>
<comment type="subcellular location">
    <subcellularLocation>
        <location evidence="1">Cell membrane</location>
        <topology evidence="1">Single-pass membrane protein</topology>
    </subcellularLocation>
</comment>
<evidence type="ECO:0000259" key="10">
    <source>
        <dbReference type="PROSITE" id="PS51123"/>
    </source>
</evidence>
<dbReference type="Pfam" id="PF00691">
    <property type="entry name" value="OmpA"/>
    <property type="match status" value="1"/>
</dbReference>
<comment type="similarity">
    <text evidence="2">Belongs to the MotB family.</text>
</comment>
<dbReference type="Pfam" id="PF13677">
    <property type="entry name" value="MotB_plug"/>
    <property type="match status" value="1"/>
</dbReference>
<dbReference type="Gene3D" id="3.30.1330.60">
    <property type="entry name" value="OmpA-like domain"/>
    <property type="match status" value="1"/>
</dbReference>
<keyword evidence="4 9" id="KW-0812">Transmembrane</keyword>
<evidence type="ECO:0000256" key="1">
    <source>
        <dbReference type="ARBA" id="ARBA00004162"/>
    </source>
</evidence>
<evidence type="ECO:0000313" key="11">
    <source>
        <dbReference type="EMBL" id="SUU85376.1"/>
    </source>
</evidence>
<dbReference type="RefSeq" id="WP_002716201.1">
    <property type="nucleotide sequence ID" value="NZ_UFSI01000001.1"/>
</dbReference>
<accession>A0A380W917</accession>
<dbReference type="EMBL" id="UIGB01000001">
    <property type="protein sequence ID" value="SUU85376.1"/>
    <property type="molecule type" value="Genomic_DNA"/>
</dbReference>
<evidence type="ECO:0000256" key="9">
    <source>
        <dbReference type="SAM" id="Phobius"/>
    </source>
</evidence>